<dbReference type="SUPFAM" id="SSF90123">
    <property type="entry name" value="ABC transporter transmembrane region"/>
    <property type="match status" value="1"/>
</dbReference>
<dbReference type="InterPro" id="IPR027417">
    <property type="entry name" value="P-loop_NTPase"/>
</dbReference>
<feature type="transmembrane region" description="Helical" evidence="9">
    <location>
        <begin position="100"/>
        <end position="125"/>
    </location>
</feature>
<organism evidence="12 13">
    <name type="scientific">Thamnocephalis sphaerospora</name>
    <dbReference type="NCBI Taxonomy" id="78915"/>
    <lineage>
        <taxon>Eukaryota</taxon>
        <taxon>Fungi</taxon>
        <taxon>Fungi incertae sedis</taxon>
        <taxon>Zoopagomycota</taxon>
        <taxon>Zoopagomycotina</taxon>
        <taxon>Zoopagomycetes</taxon>
        <taxon>Zoopagales</taxon>
        <taxon>Sigmoideomycetaceae</taxon>
        <taxon>Thamnocephalis</taxon>
    </lineage>
</organism>
<dbReference type="Proteomes" id="UP000271241">
    <property type="component" value="Unassembled WGS sequence"/>
</dbReference>
<keyword evidence="2" id="KW-0813">Transport</keyword>
<feature type="compositionally biased region" description="Acidic residues" evidence="8">
    <location>
        <begin position="380"/>
        <end position="389"/>
    </location>
</feature>
<dbReference type="InterPro" id="IPR011527">
    <property type="entry name" value="ABC1_TM_dom"/>
</dbReference>
<dbReference type="InterPro" id="IPR036640">
    <property type="entry name" value="ABC1_TM_sf"/>
</dbReference>
<evidence type="ECO:0000256" key="5">
    <source>
        <dbReference type="ARBA" id="ARBA00022840"/>
    </source>
</evidence>
<dbReference type="OrthoDB" id="422637at2759"/>
<sequence length="622" mass="69325">MSLVNEKLALLNIDAVEPADKLELKAERLPYGFNRLFLWRLLRLVSVLFSPRTPGQVLYYYILFILVSGANEAAVYYAMKVPSEFYTLLLGKDPSQLGPVIGRAIGILLGAIVGKTLVTFVGGLFEFHLRDALTRYLHSLFLRRHVFYSVLSDNDMDNVDQRITQDADKFANITRLVFQAIIISPALIIYYIVETWKIVGYIGPVLSLAYFILFAVLSRLVMSPAVKAIFLRERHEGIFRFLHVRLRTFGESVAMLHGESIERRSADRALDALIHRQKMTVYWQIPVTFVNQISSYFGSIVTYLFIAIPIFNHRYDNLTPIELTALISQYSAMAMYLIFQFTSIVEQSTNFVQLAGFANRIGQLVEKAEREAHAHQSEHGDDDDNDDDNIKDVLIPGGKRSTEEHGSGGIQFSDVDVISPAGKTLISKLNLSVSLGENLLVTGPNGTGKTSFVRVLCGLWPAATGERTYTGTLRNSDVYLMPQVPYLTSGSLRAQIAYPQPSSSVDDARLATVLEWVGLFYLLGSVDSADTDYGTEWPRMLSPGEAQKLVFARLLHACPRLAVLDEATSAVDASTEAQLYANCRALGITLISVGHRDSLRSNHQVELRLHGDGHYTISALTQ</sequence>
<proteinExistence type="inferred from homology"/>
<keyword evidence="13" id="KW-1185">Reference proteome</keyword>
<evidence type="ECO:0000256" key="7">
    <source>
        <dbReference type="ARBA" id="ARBA00023136"/>
    </source>
</evidence>
<feature type="domain" description="ABC transmembrane type-1" evidence="11">
    <location>
        <begin position="62"/>
        <end position="353"/>
    </location>
</feature>
<evidence type="ECO:0000313" key="12">
    <source>
        <dbReference type="EMBL" id="RKP05984.1"/>
    </source>
</evidence>
<dbReference type="Pfam" id="PF06472">
    <property type="entry name" value="ABC_membrane_2"/>
    <property type="match status" value="1"/>
</dbReference>
<dbReference type="GO" id="GO:0016887">
    <property type="term" value="F:ATP hydrolysis activity"/>
    <property type="evidence" value="ECO:0007669"/>
    <property type="project" value="InterPro"/>
</dbReference>
<dbReference type="InterPro" id="IPR017871">
    <property type="entry name" value="ABC_transporter-like_CS"/>
</dbReference>
<dbReference type="SMART" id="SM00382">
    <property type="entry name" value="AAA"/>
    <property type="match status" value="1"/>
</dbReference>
<dbReference type="GO" id="GO:0006635">
    <property type="term" value="P:fatty acid beta-oxidation"/>
    <property type="evidence" value="ECO:0007669"/>
    <property type="project" value="TreeGrafter"/>
</dbReference>
<dbReference type="InterPro" id="IPR050835">
    <property type="entry name" value="ABC_transporter_sub-D"/>
</dbReference>
<gene>
    <name evidence="12" type="ORF">THASP1DRAFT_25611</name>
</gene>
<keyword evidence="6 9" id="KW-1133">Transmembrane helix</keyword>
<dbReference type="STRING" id="78915.A0A4P9XJN8"/>
<evidence type="ECO:0000259" key="11">
    <source>
        <dbReference type="PROSITE" id="PS50929"/>
    </source>
</evidence>
<name>A0A4P9XJN8_9FUNG</name>
<dbReference type="GO" id="GO:0005778">
    <property type="term" value="C:peroxisomal membrane"/>
    <property type="evidence" value="ECO:0007669"/>
    <property type="project" value="TreeGrafter"/>
</dbReference>
<dbReference type="InterPro" id="IPR003439">
    <property type="entry name" value="ABC_transporter-like_ATP-bd"/>
</dbReference>
<feature type="compositionally biased region" description="Basic and acidic residues" evidence="8">
    <location>
        <begin position="369"/>
        <end position="379"/>
    </location>
</feature>
<evidence type="ECO:0000256" key="8">
    <source>
        <dbReference type="SAM" id="MobiDB-lite"/>
    </source>
</evidence>
<evidence type="ECO:0000256" key="1">
    <source>
        <dbReference type="ARBA" id="ARBA00008575"/>
    </source>
</evidence>
<keyword evidence="4" id="KW-0547">Nucleotide-binding</keyword>
<dbReference type="EMBL" id="KZ992983">
    <property type="protein sequence ID" value="RKP05984.1"/>
    <property type="molecule type" value="Genomic_DNA"/>
</dbReference>
<dbReference type="PROSITE" id="PS00211">
    <property type="entry name" value="ABC_TRANSPORTER_1"/>
    <property type="match status" value="1"/>
</dbReference>
<feature type="region of interest" description="Disordered" evidence="8">
    <location>
        <begin position="369"/>
        <end position="409"/>
    </location>
</feature>
<evidence type="ECO:0000256" key="6">
    <source>
        <dbReference type="ARBA" id="ARBA00022989"/>
    </source>
</evidence>
<evidence type="ECO:0000256" key="4">
    <source>
        <dbReference type="ARBA" id="ARBA00022741"/>
    </source>
</evidence>
<feature type="transmembrane region" description="Helical" evidence="9">
    <location>
        <begin position="198"/>
        <end position="217"/>
    </location>
</feature>
<dbReference type="Gene3D" id="1.20.1560.10">
    <property type="entry name" value="ABC transporter type 1, transmembrane domain"/>
    <property type="match status" value="1"/>
</dbReference>
<protein>
    <submittedName>
        <fullName evidence="12">ABC transporter transmembrane region 2-domain-containing protein</fullName>
    </submittedName>
</protein>
<feature type="transmembrane region" description="Helical" evidence="9">
    <location>
        <begin position="58"/>
        <end position="79"/>
    </location>
</feature>
<feature type="transmembrane region" description="Helical" evidence="9">
    <location>
        <begin position="293"/>
        <end position="311"/>
    </location>
</feature>
<dbReference type="PROSITE" id="PS50929">
    <property type="entry name" value="ABC_TM1F"/>
    <property type="match status" value="1"/>
</dbReference>
<evidence type="ECO:0000256" key="9">
    <source>
        <dbReference type="SAM" id="Phobius"/>
    </source>
</evidence>
<dbReference type="Gene3D" id="3.40.50.300">
    <property type="entry name" value="P-loop containing nucleotide triphosphate hydrolases"/>
    <property type="match status" value="1"/>
</dbReference>
<keyword evidence="3 9" id="KW-0812">Transmembrane</keyword>
<dbReference type="GO" id="GO:0042760">
    <property type="term" value="P:very long-chain fatty acid catabolic process"/>
    <property type="evidence" value="ECO:0007669"/>
    <property type="project" value="TreeGrafter"/>
</dbReference>
<dbReference type="CDD" id="cd03223">
    <property type="entry name" value="ABCD_peroxisomal_ALDP"/>
    <property type="match status" value="1"/>
</dbReference>
<dbReference type="InterPro" id="IPR003593">
    <property type="entry name" value="AAA+_ATPase"/>
</dbReference>
<evidence type="ECO:0000259" key="10">
    <source>
        <dbReference type="PROSITE" id="PS50893"/>
    </source>
</evidence>
<evidence type="ECO:0000313" key="13">
    <source>
        <dbReference type="Proteomes" id="UP000271241"/>
    </source>
</evidence>
<feature type="domain" description="ABC transporter" evidence="10">
    <location>
        <begin position="410"/>
        <end position="621"/>
    </location>
</feature>
<feature type="transmembrane region" description="Helical" evidence="9">
    <location>
        <begin position="176"/>
        <end position="193"/>
    </location>
</feature>
<dbReference type="GO" id="GO:0005324">
    <property type="term" value="F:long-chain fatty acid transmembrane transporter activity"/>
    <property type="evidence" value="ECO:0007669"/>
    <property type="project" value="TreeGrafter"/>
</dbReference>
<dbReference type="PROSITE" id="PS50893">
    <property type="entry name" value="ABC_TRANSPORTER_2"/>
    <property type="match status" value="1"/>
</dbReference>
<evidence type="ECO:0000256" key="2">
    <source>
        <dbReference type="ARBA" id="ARBA00022448"/>
    </source>
</evidence>
<keyword evidence="5" id="KW-0067">ATP-binding</keyword>
<dbReference type="GO" id="GO:0005524">
    <property type="term" value="F:ATP binding"/>
    <property type="evidence" value="ECO:0007669"/>
    <property type="project" value="UniProtKB-KW"/>
</dbReference>
<accession>A0A4P9XJN8</accession>
<dbReference type="GO" id="GO:0140359">
    <property type="term" value="F:ABC-type transporter activity"/>
    <property type="evidence" value="ECO:0007669"/>
    <property type="project" value="InterPro"/>
</dbReference>
<comment type="similarity">
    <text evidence="1">Belongs to the ABC transporter superfamily. ABCD family. Peroxisomal fatty acyl CoA transporter (TC 3.A.1.203) subfamily.</text>
</comment>
<dbReference type="AlphaFoldDB" id="A0A4P9XJN8"/>
<keyword evidence="7 9" id="KW-0472">Membrane</keyword>
<dbReference type="Pfam" id="PF00005">
    <property type="entry name" value="ABC_tran"/>
    <property type="match status" value="1"/>
</dbReference>
<dbReference type="GO" id="GO:0007031">
    <property type="term" value="P:peroxisome organization"/>
    <property type="evidence" value="ECO:0007669"/>
    <property type="project" value="TreeGrafter"/>
</dbReference>
<dbReference type="SUPFAM" id="SSF52540">
    <property type="entry name" value="P-loop containing nucleoside triphosphate hydrolases"/>
    <property type="match status" value="1"/>
</dbReference>
<reference evidence="13" key="1">
    <citation type="journal article" date="2018" name="Nat. Microbiol.">
        <title>Leveraging single-cell genomics to expand the fungal tree of life.</title>
        <authorList>
            <person name="Ahrendt S.R."/>
            <person name="Quandt C.A."/>
            <person name="Ciobanu D."/>
            <person name="Clum A."/>
            <person name="Salamov A."/>
            <person name="Andreopoulos B."/>
            <person name="Cheng J.F."/>
            <person name="Woyke T."/>
            <person name="Pelin A."/>
            <person name="Henrissat B."/>
            <person name="Reynolds N.K."/>
            <person name="Benny G.L."/>
            <person name="Smith M.E."/>
            <person name="James T.Y."/>
            <person name="Grigoriev I.V."/>
        </authorList>
    </citation>
    <scope>NUCLEOTIDE SEQUENCE [LARGE SCALE GENOMIC DNA]</scope>
    <source>
        <strain evidence="13">RSA 1356</strain>
    </source>
</reference>
<evidence type="ECO:0000256" key="3">
    <source>
        <dbReference type="ARBA" id="ARBA00022692"/>
    </source>
</evidence>
<dbReference type="GO" id="GO:0015910">
    <property type="term" value="P:long-chain fatty acid import into peroxisome"/>
    <property type="evidence" value="ECO:0007669"/>
    <property type="project" value="TreeGrafter"/>
</dbReference>
<dbReference type="PANTHER" id="PTHR11384:SF59">
    <property type="entry name" value="LYSOSOMAL COBALAMIN TRANSPORTER ABCD4"/>
    <property type="match status" value="1"/>
</dbReference>
<dbReference type="PANTHER" id="PTHR11384">
    <property type="entry name" value="ATP-BINDING CASSETTE, SUB-FAMILY D MEMBER"/>
    <property type="match status" value="1"/>
</dbReference>